<sequence length="358" mass="42268">MTTREKSETIKDTLRIPDVSNAYRNNSVGDSIRCIFHNDRNKSAMIYPNGMYCFACGKKIGVVDIYMYENHLSYTEAVSEMYDKYISTPHSPQKKNDFQRKRPASEKEKKATLPISNIKEISSIEKALEDLEDLNSYTERKLRDYLNKRHIPRSIAIFRKFNIHFYFSKKDKHKNNVYIKFNQNFIITFSIVSKKFKGIRGQNELIFLNMSENNPRTYCFEGWADALSYMHEIIDTYNEVDSKEKEKIKFPNVIILNSVANVNKLKKLIEETHQNYIKHLEDNGFDSNEKIPMFALCFDNDQAGNDATEELKKLQDKYGHQNPILVTDMRYELLRPIDGFEFKDFNEVYCYQKENEKQ</sequence>
<reference evidence="1" key="1">
    <citation type="submission" date="2016-08" db="EMBL/GenBank/DDBJ databases">
        <authorList>
            <person name="Ngugi D.K."/>
            <person name="Miyake S."/>
            <person name="Stingl U."/>
        </authorList>
    </citation>
    <scope>NUCLEOTIDE SEQUENCE</scope>
    <source>
        <strain evidence="1">SCG-B11WGA-EpuloA1</strain>
    </source>
</reference>
<dbReference type="EMBL" id="LJDB01000107">
    <property type="protein sequence ID" value="ONI37632.1"/>
    <property type="molecule type" value="Genomic_DNA"/>
</dbReference>
<evidence type="ECO:0000313" key="2">
    <source>
        <dbReference type="Proteomes" id="UP000188605"/>
    </source>
</evidence>
<name>A0ACC8X7J8_9FIRM</name>
<comment type="caution">
    <text evidence="1">The sequence shown here is derived from an EMBL/GenBank/DDBJ whole genome shotgun (WGS) entry which is preliminary data.</text>
</comment>
<evidence type="ECO:0000313" key="1">
    <source>
        <dbReference type="EMBL" id="ONI37632.1"/>
    </source>
</evidence>
<gene>
    <name evidence="1" type="ORF">AN396_12615</name>
</gene>
<protein>
    <submittedName>
        <fullName evidence="1">Uncharacterized protein</fullName>
    </submittedName>
</protein>
<organism evidence="1 2">
    <name type="scientific">Candidatus Epulonipiscium fishelsonii</name>
    <dbReference type="NCBI Taxonomy" id="77094"/>
    <lineage>
        <taxon>Bacteria</taxon>
        <taxon>Bacillati</taxon>
        <taxon>Bacillota</taxon>
        <taxon>Clostridia</taxon>
        <taxon>Lachnospirales</taxon>
        <taxon>Lachnospiraceae</taxon>
        <taxon>Candidatus Epulonipiscium</taxon>
    </lineage>
</organism>
<dbReference type="Proteomes" id="UP000188605">
    <property type="component" value="Unassembled WGS sequence"/>
</dbReference>
<proteinExistence type="predicted"/>
<keyword evidence="2" id="KW-1185">Reference proteome</keyword>
<accession>A0ACC8X7J8</accession>